<keyword evidence="1" id="KW-1133">Transmembrane helix</keyword>
<evidence type="ECO:0008006" key="4">
    <source>
        <dbReference type="Google" id="ProtNLM"/>
    </source>
</evidence>
<evidence type="ECO:0000256" key="1">
    <source>
        <dbReference type="SAM" id="Phobius"/>
    </source>
</evidence>
<dbReference type="PANTHER" id="PTHR41282:SF1">
    <property type="entry name" value="CONSERVED TRANSMEMBRANE PROTEIN-RELATED"/>
    <property type="match status" value="1"/>
</dbReference>
<dbReference type="Proteomes" id="UP000326702">
    <property type="component" value="Chromosome"/>
</dbReference>
<feature type="transmembrane region" description="Helical" evidence="1">
    <location>
        <begin position="170"/>
        <end position="192"/>
    </location>
</feature>
<sequence>MANPYFDKNPAFNARGGAVPSVPGGTTTAPGTVDAATLEAMYKSPSATSAQTGRMTYDDVIVRTGSLLAVLVAVGAVTYAITPQAPWVWIVGMFVGLGLGLTNAFKKVPSPALILAYGVAQGAFLGGISRMYEDFYDGVVLQAVLATVATFAATLILFRSGKVRVTPKFTRWLLVAMGGYLIFSLVNLVLVWTGVLGGWGMRGGPLGVIIGVVAVAMAAASLLIDFDSIKRGVERGVPARFAWAAAFGLVVTLVWLYVEFLRLLSILRN</sequence>
<gene>
    <name evidence="2" type="ORF">KDY119_02727</name>
</gene>
<feature type="transmembrane region" description="Helical" evidence="1">
    <location>
        <begin position="238"/>
        <end position="258"/>
    </location>
</feature>
<dbReference type="InterPro" id="IPR010539">
    <property type="entry name" value="BaxI_1-like"/>
</dbReference>
<feature type="transmembrane region" description="Helical" evidence="1">
    <location>
        <begin position="112"/>
        <end position="132"/>
    </location>
</feature>
<protein>
    <recommendedName>
        <fullName evidence="4">YccA/Bax inhibitor family protein</fullName>
    </recommendedName>
</protein>
<dbReference type="EMBL" id="CP045529">
    <property type="protein sequence ID" value="QFU99201.1"/>
    <property type="molecule type" value="Genomic_DNA"/>
</dbReference>
<evidence type="ECO:0000313" key="2">
    <source>
        <dbReference type="EMBL" id="QFU99201.1"/>
    </source>
</evidence>
<feature type="transmembrane region" description="Helical" evidence="1">
    <location>
        <begin position="87"/>
        <end position="105"/>
    </location>
</feature>
<keyword evidence="3" id="KW-1185">Reference proteome</keyword>
<keyword evidence="1" id="KW-0472">Membrane</keyword>
<feature type="transmembrane region" description="Helical" evidence="1">
    <location>
        <begin position="60"/>
        <end position="81"/>
    </location>
</feature>
<dbReference type="PANTHER" id="PTHR41282">
    <property type="entry name" value="CONSERVED TRANSMEMBRANE PROTEIN-RELATED"/>
    <property type="match status" value="1"/>
</dbReference>
<organism evidence="2 3">
    <name type="scientific">Luteimicrobium xylanilyticum</name>
    <dbReference type="NCBI Taxonomy" id="1133546"/>
    <lineage>
        <taxon>Bacteria</taxon>
        <taxon>Bacillati</taxon>
        <taxon>Actinomycetota</taxon>
        <taxon>Actinomycetes</taxon>
        <taxon>Micrococcales</taxon>
        <taxon>Luteimicrobium</taxon>
    </lineage>
</organism>
<reference evidence="2 3" key="1">
    <citation type="submission" date="2019-10" db="EMBL/GenBank/DDBJ databases">
        <title>Genome sequence of Luteimicrobium xylanilyticum HY-24.</title>
        <authorList>
            <person name="Kim D.Y."/>
            <person name="Park H.-Y."/>
        </authorList>
    </citation>
    <scope>NUCLEOTIDE SEQUENCE [LARGE SCALE GENOMIC DNA]</scope>
    <source>
        <strain evidence="2 3">HY-24</strain>
    </source>
</reference>
<evidence type="ECO:0000313" key="3">
    <source>
        <dbReference type="Proteomes" id="UP000326702"/>
    </source>
</evidence>
<feature type="transmembrane region" description="Helical" evidence="1">
    <location>
        <begin position="138"/>
        <end position="158"/>
    </location>
</feature>
<proteinExistence type="predicted"/>
<keyword evidence="1" id="KW-0812">Transmembrane</keyword>
<dbReference type="PIRSF" id="PIRSF009160">
    <property type="entry name" value="UCP009160"/>
    <property type="match status" value="1"/>
</dbReference>
<dbReference type="KEGG" id="lxl:KDY119_02727"/>
<feature type="transmembrane region" description="Helical" evidence="1">
    <location>
        <begin position="204"/>
        <end position="226"/>
    </location>
</feature>
<dbReference type="RefSeq" id="WP_036946916.1">
    <property type="nucleotide sequence ID" value="NZ_BAABIH010000008.1"/>
</dbReference>
<dbReference type="AlphaFoldDB" id="A0A5P9QCN0"/>
<name>A0A5P9QCN0_9MICO</name>
<accession>A0A5P9QCN0</accession>
<dbReference type="Pfam" id="PF12811">
    <property type="entry name" value="BaxI_1"/>
    <property type="match status" value="1"/>
</dbReference>